<dbReference type="AlphaFoldDB" id="A0AAV3NVP9"/>
<dbReference type="Proteomes" id="UP001454036">
    <property type="component" value="Unassembled WGS sequence"/>
</dbReference>
<accession>A0AAV3NVP9</accession>
<dbReference type="EMBL" id="BAABME010000326">
    <property type="protein sequence ID" value="GAA0141792.1"/>
    <property type="molecule type" value="Genomic_DNA"/>
</dbReference>
<evidence type="ECO:0000313" key="2">
    <source>
        <dbReference type="Proteomes" id="UP001454036"/>
    </source>
</evidence>
<sequence length="70" mass="8114">MQAREYPFLDSDILVILEELLKEKLVELPESKLPEDANMSSKPNYFTFKERVMSLARHGTISCDYCNKST</sequence>
<gene>
    <name evidence="1" type="ORF">LIER_02850</name>
</gene>
<protein>
    <submittedName>
        <fullName evidence="1">Uncharacterized protein</fullName>
    </submittedName>
</protein>
<proteinExistence type="predicted"/>
<organism evidence="1 2">
    <name type="scientific">Lithospermum erythrorhizon</name>
    <name type="common">Purple gromwell</name>
    <name type="synonym">Lithospermum officinale var. erythrorhizon</name>
    <dbReference type="NCBI Taxonomy" id="34254"/>
    <lineage>
        <taxon>Eukaryota</taxon>
        <taxon>Viridiplantae</taxon>
        <taxon>Streptophyta</taxon>
        <taxon>Embryophyta</taxon>
        <taxon>Tracheophyta</taxon>
        <taxon>Spermatophyta</taxon>
        <taxon>Magnoliopsida</taxon>
        <taxon>eudicotyledons</taxon>
        <taxon>Gunneridae</taxon>
        <taxon>Pentapetalae</taxon>
        <taxon>asterids</taxon>
        <taxon>lamiids</taxon>
        <taxon>Boraginales</taxon>
        <taxon>Boraginaceae</taxon>
        <taxon>Boraginoideae</taxon>
        <taxon>Lithospermeae</taxon>
        <taxon>Lithospermum</taxon>
    </lineage>
</organism>
<keyword evidence="2" id="KW-1185">Reference proteome</keyword>
<name>A0AAV3NVP9_LITER</name>
<evidence type="ECO:0000313" key="1">
    <source>
        <dbReference type="EMBL" id="GAA0141792.1"/>
    </source>
</evidence>
<reference evidence="1 2" key="1">
    <citation type="submission" date="2024-01" db="EMBL/GenBank/DDBJ databases">
        <title>The complete chloroplast genome sequence of Lithospermum erythrorhizon: insights into the phylogenetic relationship among Boraginaceae species and the maternal lineages of purple gromwells.</title>
        <authorList>
            <person name="Okada T."/>
            <person name="Watanabe K."/>
        </authorList>
    </citation>
    <scope>NUCLEOTIDE SEQUENCE [LARGE SCALE GENOMIC DNA]</scope>
</reference>
<comment type="caution">
    <text evidence="1">The sequence shown here is derived from an EMBL/GenBank/DDBJ whole genome shotgun (WGS) entry which is preliminary data.</text>
</comment>